<accession>A0ABR2W7N6</accession>
<dbReference type="SUPFAM" id="SSF57997">
    <property type="entry name" value="Tropomyosin"/>
    <property type="match status" value="1"/>
</dbReference>
<proteinExistence type="predicted"/>
<evidence type="ECO:0000313" key="3">
    <source>
        <dbReference type="Proteomes" id="UP001479436"/>
    </source>
</evidence>
<organism evidence="2 3">
    <name type="scientific">Basidiobolus ranarum</name>
    <dbReference type="NCBI Taxonomy" id="34480"/>
    <lineage>
        <taxon>Eukaryota</taxon>
        <taxon>Fungi</taxon>
        <taxon>Fungi incertae sedis</taxon>
        <taxon>Zoopagomycota</taxon>
        <taxon>Entomophthoromycotina</taxon>
        <taxon>Basidiobolomycetes</taxon>
        <taxon>Basidiobolales</taxon>
        <taxon>Basidiobolaceae</taxon>
        <taxon>Basidiobolus</taxon>
    </lineage>
</organism>
<sequence length="404" mass="45169">MNSKIMSQAPMPISTPAKPTHFDPLLDDCEYFDSEFVLASLVDQVNNICDINQLKQMVIEKEKELHLAATLGFAIAKKNEELEAKLQLFTQNQSTQFTEVQAEKVLLINQLSENDHLSSKLSESEDRIKSLNKTNRDMHRELKAIREEFMQFRSEVDNVVGEMSTMQHQIGDAKVSSTTFNKRLDFIEQDLELTKESVFNFQDEVEQVVQLQQQQNIDLGNELRLVQDQIVTISHDHNGMQDSITSLDKRQSHLESKMTSLIDEYALLLDDAQTTIHSLSESRLESSPSPNYKNELSIIEQLRAPPKISDLILPTTPAPAPAPISVPVSVTPNSNADTLKFKPSGLFQPKKSGPGVISRGMFASPLDGLKYLVATKGLGDVAKMSTSPNLNPAPVRVLHSYNVL</sequence>
<keyword evidence="3" id="KW-1185">Reference proteome</keyword>
<protein>
    <submittedName>
        <fullName evidence="2">Uncharacterized protein</fullName>
    </submittedName>
</protein>
<dbReference type="Gene3D" id="1.10.287.1490">
    <property type="match status" value="1"/>
</dbReference>
<reference evidence="2 3" key="1">
    <citation type="submission" date="2023-04" db="EMBL/GenBank/DDBJ databases">
        <title>Genome of Basidiobolus ranarum AG-B5.</title>
        <authorList>
            <person name="Stajich J.E."/>
            <person name="Carter-House D."/>
            <person name="Gryganskyi A."/>
        </authorList>
    </citation>
    <scope>NUCLEOTIDE SEQUENCE [LARGE SCALE GENOMIC DNA]</scope>
    <source>
        <strain evidence="2 3">AG-B5</strain>
    </source>
</reference>
<name>A0ABR2W7N6_9FUNG</name>
<gene>
    <name evidence="2" type="ORF">K7432_002505</name>
</gene>
<feature type="coiled-coil region" evidence="1">
    <location>
        <begin position="114"/>
        <end position="148"/>
    </location>
</feature>
<comment type="caution">
    <text evidence="2">The sequence shown here is derived from an EMBL/GenBank/DDBJ whole genome shotgun (WGS) entry which is preliminary data.</text>
</comment>
<keyword evidence="1" id="KW-0175">Coiled coil</keyword>
<evidence type="ECO:0000313" key="2">
    <source>
        <dbReference type="EMBL" id="KAK9722693.1"/>
    </source>
</evidence>
<dbReference type="Proteomes" id="UP001479436">
    <property type="component" value="Unassembled WGS sequence"/>
</dbReference>
<evidence type="ECO:0000256" key="1">
    <source>
        <dbReference type="SAM" id="Coils"/>
    </source>
</evidence>
<dbReference type="EMBL" id="JASJQH010006943">
    <property type="protein sequence ID" value="KAK9722693.1"/>
    <property type="molecule type" value="Genomic_DNA"/>
</dbReference>